<evidence type="ECO:0000259" key="1">
    <source>
        <dbReference type="SMART" id="SM00829"/>
    </source>
</evidence>
<dbReference type="Gene3D" id="3.90.180.10">
    <property type="entry name" value="Medium-chain alcohol dehydrogenases, catalytic domain"/>
    <property type="match status" value="1"/>
</dbReference>
<dbReference type="Proteomes" id="UP001596253">
    <property type="component" value="Unassembled WGS sequence"/>
</dbReference>
<reference evidence="3" key="1">
    <citation type="journal article" date="2019" name="Int. J. Syst. Evol. Microbiol.">
        <title>The Global Catalogue of Microorganisms (GCM) 10K type strain sequencing project: providing services to taxonomists for standard genome sequencing and annotation.</title>
        <authorList>
            <consortium name="The Broad Institute Genomics Platform"/>
            <consortium name="The Broad Institute Genome Sequencing Center for Infectious Disease"/>
            <person name="Wu L."/>
            <person name="Ma J."/>
        </authorList>
    </citation>
    <scope>NUCLEOTIDE SEQUENCE [LARGE SCALE GENOMIC DNA]</scope>
    <source>
        <strain evidence="3">CCM 8932</strain>
    </source>
</reference>
<protein>
    <submittedName>
        <fullName evidence="2">Zinc-binding dehydrogenase</fullName>
    </submittedName>
</protein>
<feature type="domain" description="Enoyl reductase (ER)" evidence="1">
    <location>
        <begin position="28"/>
        <end position="319"/>
    </location>
</feature>
<evidence type="ECO:0000313" key="3">
    <source>
        <dbReference type="Proteomes" id="UP001596253"/>
    </source>
</evidence>
<keyword evidence="3" id="KW-1185">Reference proteome</keyword>
<dbReference type="RefSeq" id="WP_137640363.1">
    <property type="nucleotide sequence ID" value="NZ_BJDK01000018.1"/>
</dbReference>
<name>A0ABW1R3J0_9LACO</name>
<dbReference type="Gene3D" id="3.40.50.720">
    <property type="entry name" value="NAD(P)-binding Rossmann-like Domain"/>
    <property type="match status" value="1"/>
</dbReference>
<dbReference type="SMART" id="SM00829">
    <property type="entry name" value="PKS_ER"/>
    <property type="match status" value="1"/>
</dbReference>
<dbReference type="PANTHER" id="PTHR44013">
    <property type="entry name" value="ZINC-TYPE ALCOHOL DEHYDROGENASE-LIKE PROTEIN C16A3.02C"/>
    <property type="match status" value="1"/>
</dbReference>
<dbReference type="InterPro" id="IPR011032">
    <property type="entry name" value="GroES-like_sf"/>
</dbReference>
<dbReference type="SUPFAM" id="SSF50129">
    <property type="entry name" value="GroES-like"/>
    <property type="match status" value="1"/>
</dbReference>
<gene>
    <name evidence="2" type="ORF">ACFP3T_01375</name>
</gene>
<dbReference type="SUPFAM" id="SSF51735">
    <property type="entry name" value="NAD(P)-binding Rossmann-fold domains"/>
    <property type="match status" value="1"/>
</dbReference>
<sequence>MSANHFQTPAPTKPHGSIQAIQQQSYQGIDDLQLTTRPVPKLNPLAVRIETRYTPVMPYDILTETGQLQQIRPVKLPMVLGYGFGGIVREVGRLRQPSLLNQPVIGIQPSGSHQEQLLSTLPPLLFRVPQGVSLAAATTLIGGADAAYFAFKKSRLQTGDTALITGASGSVGTYLIQLAHLFGVHTVAVGHTSRHDLLAQLGAEQIIDYDRPLIDQANSLTPVTQVIDLAGATTLLDRLTPYLGPIRIWSLAQPHYRPRSQQAFTFISGAIMPNDYQWLLRQLAQQKLTAVIQEQHPFTAVKTAQHHLLDHHSAGRILLTYHQEVR</sequence>
<dbReference type="InterPro" id="IPR036291">
    <property type="entry name" value="NAD(P)-bd_dom_sf"/>
</dbReference>
<accession>A0ABW1R3J0</accession>
<dbReference type="PANTHER" id="PTHR44013:SF1">
    <property type="entry name" value="ZINC-TYPE ALCOHOL DEHYDROGENASE-LIKE PROTEIN C16A3.02C"/>
    <property type="match status" value="1"/>
</dbReference>
<dbReference type="InterPro" id="IPR020843">
    <property type="entry name" value="ER"/>
</dbReference>
<evidence type="ECO:0000313" key="2">
    <source>
        <dbReference type="EMBL" id="MFC6163321.1"/>
    </source>
</evidence>
<dbReference type="EMBL" id="JBHSSD010000006">
    <property type="protein sequence ID" value="MFC6163321.1"/>
    <property type="molecule type" value="Genomic_DNA"/>
</dbReference>
<organism evidence="2 3">
    <name type="scientific">Lactiplantibacillus dongliensis</name>
    <dbReference type="NCBI Taxonomy" id="2559919"/>
    <lineage>
        <taxon>Bacteria</taxon>
        <taxon>Bacillati</taxon>
        <taxon>Bacillota</taxon>
        <taxon>Bacilli</taxon>
        <taxon>Lactobacillales</taxon>
        <taxon>Lactobacillaceae</taxon>
        <taxon>Lactiplantibacillus</taxon>
    </lineage>
</organism>
<comment type="caution">
    <text evidence="2">The sequence shown here is derived from an EMBL/GenBank/DDBJ whole genome shotgun (WGS) entry which is preliminary data.</text>
</comment>
<dbReference type="InterPro" id="IPR052733">
    <property type="entry name" value="Chloroplast_QOR"/>
</dbReference>
<proteinExistence type="predicted"/>